<accession>A0A1H3W2N8</accession>
<evidence type="ECO:0000313" key="2">
    <source>
        <dbReference type="EMBL" id="SDZ81313.1"/>
    </source>
</evidence>
<dbReference type="InterPro" id="IPR023393">
    <property type="entry name" value="START-like_dom_sf"/>
</dbReference>
<dbReference type="InterPro" id="IPR019587">
    <property type="entry name" value="Polyketide_cyclase/dehydratase"/>
</dbReference>
<dbReference type="CDD" id="cd07821">
    <property type="entry name" value="PYR_PYL_RCAR_like"/>
    <property type="match status" value="1"/>
</dbReference>
<keyword evidence="1" id="KW-0732">Signal</keyword>
<feature type="chain" id="PRO_5011633381" evidence="1">
    <location>
        <begin position="24"/>
        <end position="181"/>
    </location>
</feature>
<dbReference type="Pfam" id="PF10604">
    <property type="entry name" value="Polyketide_cyc2"/>
    <property type="match status" value="1"/>
</dbReference>
<dbReference type="EMBL" id="FNQM01000001">
    <property type="protein sequence ID" value="SDZ81313.1"/>
    <property type="molecule type" value="Genomic_DNA"/>
</dbReference>
<dbReference type="OrthoDB" id="1364128at2"/>
<dbReference type="Proteomes" id="UP000198703">
    <property type="component" value="Unassembled WGS sequence"/>
</dbReference>
<dbReference type="SUPFAM" id="SSF55961">
    <property type="entry name" value="Bet v1-like"/>
    <property type="match status" value="1"/>
</dbReference>
<dbReference type="STRING" id="89524.SAMN05444370_101480"/>
<protein>
    <submittedName>
        <fullName evidence="2">Polyketide cyclase / dehydrase and lipid transport</fullName>
    </submittedName>
</protein>
<sequence>MYNWSLAALAAAALAVAPMAADAHGPSRQKVTETVAVAAAPDAVWARIGNFQDMSWHPAVAQTTGEGGNAIDATRELRLGDPQGPTIDEVLYKYDAAKRTYSYRIEQVELTTLPVSNYSAHLTVKDGPNGGSVIEWRGAFYRGFPNNDPPPELSDEAVVNAVTSVYRLGLDALQAEFGAAN</sequence>
<reference evidence="2 3" key="1">
    <citation type="submission" date="2016-10" db="EMBL/GenBank/DDBJ databases">
        <authorList>
            <person name="de Groot N.N."/>
        </authorList>
    </citation>
    <scope>NUCLEOTIDE SEQUENCE [LARGE SCALE GENOMIC DNA]</scope>
    <source>
        <strain evidence="2 3">DSM 15345</strain>
    </source>
</reference>
<dbReference type="PANTHER" id="PTHR39332">
    <property type="entry name" value="BLL4707 PROTEIN"/>
    <property type="match status" value="1"/>
</dbReference>
<feature type="signal peptide" evidence="1">
    <location>
        <begin position="1"/>
        <end position="23"/>
    </location>
</feature>
<evidence type="ECO:0000313" key="3">
    <source>
        <dbReference type="Proteomes" id="UP000198703"/>
    </source>
</evidence>
<dbReference type="AlphaFoldDB" id="A0A1H3W2N8"/>
<dbReference type="Gene3D" id="3.30.530.20">
    <property type="match status" value="1"/>
</dbReference>
<name>A0A1H3W2N8_9RHOB</name>
<dbReference type="PANTHER" id="PTHR39332:SF7">
    <property type="entry name" value="SRPBCC FAMILY PROTEIN"/>
    <property type="match status" value="1"/>
</dbReference>
<evidence type="ECO:0000256" key="1">
    <source>
        <dbReference type="SAM" id="SignalP"/>
    </source>
</evidence>
<dbReference type="RefSeq" id="WP_093247983.1">
    <property type="nucleotide sequence ID" value="NZ_FNQM01000001.1"/>
</dbReference>
<gene>
    <name evidence="2" type="ORF">SAMN05444370_101480</name>
</gene>
<proteinExistence type="predicted"/>
<keyword evidence="3" id="KW-1185">Reference proteome</keyword>
<organism evidence="2 3">
    <name type="scientific">Rubrimonas cliftonensis</name>
    <dbReference type="NCBI Taxonomy" id="89524"/>
    <lineage>
        <taxon>Bacteria</taxon>
        <taxon>Pseudomonadati</taxon>
        <taxon>Pseudomonadota</taxon>
        <taxon>Alphaproteobacteria</taxon>
        <taxon>Rhodobacterales</taxon>
        <taxon>Paracoccaceae</taxon>
        <taxon>Rubrimonas</taxon>
    </lineage>
</organism>